<dbReference type="RefSeq" id="WP_242341852.1">
    <property type="nucleotide sequence ID" value="NZ_JACCEU010000008.1"/>
</dbReference>
<keyword evidence="3" id="KW-1185">Reference proteome</keyword>
<sequence>MTTSTNPMPESCRIDPGERTSVLKPYVLGHGTLECFDLAASRKFYEEFLGLECVHHAISALAVRLGMAFHIVCVEVGDQIHPCNVLNHWGLDVTSREEVEQAHAKALEYKEKYGIRQVLDVMDMHGVYSFYMEDLDHNWWEIQYYENGFQHDDYFDFGDRFFTSKEVKPQ</sequence>
<evidence type="ECO:0000313" key="2">
    <source>
        <dbReference type="EMBL" id="RBP38299.1"/>
    </source>
</evidence>
<dbReference type="SUPFAM" id="SSF54593">
    <property type="entry name" value="Glyoxalase/Bleomycin resistance protein/Dihydroxybiphenyl dioxygenase"/>
    <property type="match status" value="1"/>
</dbReference>
<dbReference type="EMBL" id="QNRQ01000007">
    <property type="protein sequence ID" value="RBP38299.1"/>
    <property type="molecule type" value="Genomic_DNA"/>
</dbReference>
<feature type="domain" description="VOC" evidence="1">
    <location>
        <begin position="27"/>
        <end position="145"/>
    </location>
</feature>
<organism evidence="2 3">
    <name type="scientific">Eoetvoesiella caeni</name>
    <dbReference type="NCBI Taxonomy" id="645616"/>
    <lineage>
        <taxon>Bacteria</taxon>
        <taxon>Pseudomonadati</taxon>
        <taxon>Pseudomonadota</taxon>
        <taxon>Betaproteobacteria</taxon>
        <taxon>Burkholderiales</taxon>
        <taxon>Alcaligenaceae</taxon>
        <taxon>Eoetvoesiella</taxon>
    </lineage>
</organism>
<accession>A0A366H9J0</accession>
<dbReference type="InterPro" id="IPR037523">
    <property type="entry name" value="VOC_core"/>
</dbReference>
<evidence type="ECO:0000313" key="3">
    <source>
        <dbReference type="Proteomes" id="UP000253628"/>
    </source>
</evidence>
<evidence type="ECO:0000259" key="1">
    <source>
        <dbReference type="PROSITE" id="PS51819"/>
    </source>
</evidence>
<dbReference type="Proteomes" id="UP000253628">
    <property type="component" value="Unassembled WGS sequence"/>
</dbReference>
<reference evidence="2 3" key="1">
    <citation type="submission" date="2018-06" db="EMBL/GenBank/DDBJ databases">
        <title>Genomic Encyclopedia of Type Strains, Phase IV (KMG-IV): sequencing the most valuable type-strain genomes for metagenomic binning, comparative biology and taxonomic classification.</title>
        <authorList>
            <person name="Goeker M."/>
        </authorList>
    </citation>
    <scope>NUCLEOTIDE SEQUENCE [LARGE SCALE GENOMIC DNA]</scope>
    <source>
        <strain evidence="2 3">DSM 25520</strain>
    </source>
</reference>
<gene>
    <name evidence="2" type="ORF">DFR37_10763</name>
</gene>
<dbReference type="CDD" id="cd06587">
    <property type="entry name" value="VOC"/>
    <property type="match status" value="1"/>
</dbReference>
<dbReference type="InterPro" id="IPR029068">
    <property type="entry name" value="Glyas_Bleomycin-R_OHBP_Dase"/>
</dbReference>
<dbReference type="Gene3D" id="3.10.180.10">
    <property type="entry name" value="2,3-Dihydroxybiphenyl 1,2-Dioxygenase, domain 1"/>
    <property type="match status" value="1"/>
</dbReference>
<proteinExistence type="predicted"/>
<dbReference type="AlphaFoldDB" id="A0A366H9J0"/>
<protein>
    <recommendedName>
        <fullName evidence="1">VOC domain-containing protein</fullName>
    </recommendedName>
</protein>
<name>A0A366H9J0_9BURK</name>
<comment type="caution">
    <text evidence="2">The sequence shown here is derived from an EMBL/GenBank/DDBJ whole genome shotgun (WGS) entry which is preliminary data.</text>
</comment>
<dbReference type="PROSITE" id="PS51819">
    <property type="entry name" value="VOC"/>
    <property type="match status" value="1"/>
</dbReference>